<keyword evidence="13" id="KW-0007">Acetylation</keyword>
<evidence type="ECO:0000313" key="61">
    <source>
        <dbReference type="EMBL" id="KAK7595506.1"/>
    </source>
</evidence>
<comment type="catalytic activity">
    <reaction evidence="29">
        <text>3-oxodecanoyl-[ACP] + NADPH + H(+) = (3R)-hydroxydecanoyl-[ACP] + NADP(+)</text>
        <dbReference type="Rhea" id="RHEA:41856"/>
        <dbReference type="Rhea" id="RHEA-COMP:9637"/>
        <dbReference type="Rhea" id="RHEA-COMP:9638"/>
        <dbReference type="ChEBI" id="CHEBI:15378"/>
        <dbReference type="ChEBI" id="CHEBI:57783"/>
        <dbReference type="ChEBI" id="CHEBI:58349"/>
        <dbReference type="ChEBI" id="CHEBI:78464"/>
        <dbReference type="ChEBI" id="CHEBI:78466"/>
    </reaction>
    <physiologicalReaction direction="left-to-right" evidence="29">
        <dbReference type="Rhea" id="RHEA:41857"/>
    </physiologicalReaction>
</comment>
<evidence type="ECO:0000256" key="48">
    <source>
        <dbReference type="ARBA" id="ARBA00049109"/>
    </source>
</evidence>
<keyword evidence="9" id="KW-0597">Phosphoprotein</keyword>
<dbReference type="InterPro" id="IPR014030">
    <property type="entry name" value="Ketoacyl_synth_N"/>
</dbReference>
<dbReference type="GO" id="GO:0031177">
    <property type="term" value="F:phosphopantetheine binding"/>
    <property type="evidence" value="ECO:0007669"/>
    <property type="project" value="InterPro"/>
</dbReference>
<evidence type="ECO:0000256" key="14">
    <source>
        <dbReference type="ARBA" id="ARBA00023268"/>
    </source>
</evidence>
<comment type="catalytic activity">
    <reaction evidence="49">
        <text>(2E)-tetradecenoyl-[ACP] + NADPH + H(+) = tetradecanoyl-[ACP] + NADP(+)</text>
        <dbReference type="Rhea" id="RHEA:41896"/>
        <dbReference type="Rhea" id="RHEA-COMP:9647"/>
        <dbReference type="Rhea" id="RHEA-COMP:9648"/>
        <dbReference type="ChEBI" id="CHEBI:15378"/>
        <dbReference type="ChEBI" id="CHEBI:57783"/>
        <dbReference type="ChEBI" id="CHEBI:58349"/>
        <dbReference type="ChEBI" id="CHEBI:78475"/>
        <dbReference type="ChEBI" id="CHEBI:78477"/>
    </reaction>
    <physiologicalReaction direction="left-to-right" evidence="49">
        <dbReference type="Rhea" id="RHEA:41897"/>
    </physiologicalReaction>
</comment>
<dbReference type="SUPFAM" id="SSF50129">
    <property type="entry name" value="GroES-like"/>
    <property type="match status" value="1"/>
</dbReference>
<dbReference type="GO" id="GO:0004315">
    <property type="term" value="F:3-oxoacyl-[acyl-carrier-protein] synthase activity"/>
    <property type="evidence" value="ECO:0007669"/>
    <property type="project" value="UniProtKB-EC"/>
</dbReference>
<comment type="catalytic activity">
    <reaction evidence="17">
        <text>(3R)-hydroxyhexanoyl-[ACP] = (2E)-hexenoyl-[ACP] + H2O</text>
        <dbReference type="Rhea" id="RHEA:41828"/>
        <dbReference type="Rhea" id="RHEA-COMP:9630"/>
        <dbReference type="Rhea" id="RHEA-COMP:9631"/>
        <dbReference type="ChEBI" id="CHEBI:15377"/>
        <dbReference type="ChEBI" id="CHEBI:78457"/>
        <dbReference type="ChEBI" id="CHEBI:78458"/>
    </reaction>
    <physiologicalReaction direction="left-to-right" evidence="17">
        <dbReference type="Rhea" id="RHEA:41829"/>
    </physiologicalReaction>
</comment>
<evidence type="ECO:0000256" key="5">
    <source>
        <dbReference type="ARBA" id="ARBA00012948"/>
    </source>
</evidence>
<evidence type="ECO:0000256" key="45">
    <source>
        <dbReference type="ARBA" id="ARBA00048704"/>
    </source>
</evidence>
<evidence type="ECO:0000256" key="42">
    <source>
        <dbReference type="ARBA" id="ARBA00048571"/>
    </source>
</evidence>
<comment type="catalytic activity">
    <reaction evidence="20">
        <text>(3R)-hydroxytetradecanoyl-[ACP] = (2E)-tetradecenoyl-[ACP] + H2O</text>
        <dbReference type="Rhea" id="RHEA:41892"/>
        <dbReference type="Rhea" id="RHEA-COMP:9646"/>
        <dbReference type="Rhea" id="RHEA-COMP:9647"/>
        <dbReference type="ChEBI" id="CHEBI:15377"/>
        <dbReference type="ChEBI" id="CHEBI:78474"/>
        <dbReference type="ChEBI" id="CHEBI:78475"/>
    </reaction>
    <physiologicalReaction direction="left-to-right" evidence="20">
        <dbReference type="Rhea" id="RHEA:41893"/>
    </physiologicalReaction>
</comment>
<evidence type="ECO:0000256" key="6">
    <source>
        <dbReference type="ARBA" id="ARBA00013191"/>
    </source>
</evidence>
<dbReference type="Gene3D" id="3.40.50.1820">
    <property type="entry name" value="alpha/beta hydrolase"/>
    <property type="match status" value="1"/>
</dbReference>
<evidence type="ECO:0000256" key="47">
    <source>
        <dbReference type="ARBA" id="ARBA00049019"/>
    </source>
</evidence>
<gene>
    <name evidence="61" type="ORF">V9T40_013331</name>
</gene>
<dbReference type="InterPro" id="IPR011032">
    <property type="entry name" value="GroES-like_sf"/>
</dbReference>
<evidence type="ECO:0000256" key="19">
    <source>
        <dbReference type="ARBA" id="ARBA00023394"/>
    </source>
</evidence>
<dbReference type="Gene3D" id="3.40.47.10">
    <property type="match status" value="1"/>
</dbReference>
<comment type="catalytic activity">
    <reaction evidence="53">
        <text>butanoyl-[ACP] + malonyl-[ACP] + H(+) = 3-oxohexanoyl-[ACP] + holo-[ACP] + CO2</text>
        <dbReference type="Rhea" id="RHEA:41820"/>
        <dbReference type="Rhea" id="RHEA-COMP:9623"/>
        <dbReference type="Rhea" id="RHEA-COMP:9628"/>
        <dbReference type="Rhea" id="RHEA-COMP:9629"/>
        <dbReference type="Rhea" id="RHEA-COMP:9685"/>
        <dbReference type="ChEBI" id="CHEBI:15378"/>
        <dbReference type="ChEBI" id="CHEBI:16526"/>
        <dbReference type="ChEBI" id="CHEBI:64479"/>
        <dbReference type="ChEBI" id="CHEBI:78449"/>
        <dbReference type="ChEBI" id="CHEBI:78454"/>
        <dbReference type="ChEBI" id="CHEBI:78456"/>
    </reaction>
    <physiologicalReaction direction="left-to-right" evidence="53">
        <dbReference type="Rhea" id="RHEA:41821"/>
    </physiologicalReaction>
</comment>
<proteinExistence type="predicted"/>
<comment type="catalytic activity">
    <reaction evidence="52">
        <text>3-oxooctanoyl-[ACP] + NADPH + H(+) = (3R)-hydroxyoctanoyl-[ACP] + NADP(+)</text>
        <dbReference type="Rhea" id="RHEA:41840"/>
        <dbReference type="Rhea" id="RHEA-COMP:9633"/>
        <dbReference type="Rhea" id="RHEA-COMP:9634"/>
        <dbReference type="ChEBI" id="CHEBI:15378"/>
        <dbReference type="ChEBI" id="CHEBI:57783"/>
        <dbReference type="ChEBI" id="CHEBI:58349"/>
        <dbReference type="ChEBI" id="CHEBI:78460"/>
        <dbReference type="ChEBI" id="CHEBI:78461"/>
    </reaction>
    <physiologicalReaction direction="left-to-right" evidence="52">
        <dbReference type="Rhea" id="RHEA:41841"/>
    </physiologicalReaction>
</comment>
<keyword evidence="57" id="KW-1133">Transmembrane helix</keyword>
<feature type="domain" description="Ketosynthase family 3 (KS3)" evidence="59">
    <location>
        <begin position="32"/>
        <end position="437"/>
    </location>
</feature>
<evidence type="ECO:0000256" key="57">
    <source>
        <dbReference type="SAM" id="Phobius"/>
    </source>
</evidence>
<evidence type="ECO:0000313" key="62">
    <source>
        <dbReference type="Proteomes" id="UP001367676"/>
    </source>
</evidence>
<evidence type="ECO:0000256" key="35">
    <source>
        <dbReference type="ARBA" id="ARBA00047953"/>
    </source>
</evidence>
<comment type="catalytic activity">
    <reaction evidence="32">
        <text>dodecanoyl-[ACP] + malonyl-[ACP] + H(+) = 3-oxotetradecanoyl-[ACP] + holo-[ACP] + CO2</text>
        <dbReference type="Rhea" id="RHEA:41884"/>
        <dbReference type="Rhea" id="RHEA-COMP:9623"/>
        <dbReference type="Rhea" id="RHEA-COMP:9644"/>
        <dbReference type="Rhea" id="RHEA-COMP:9645"/>
        <dbReference type="Rhea" id="RHEA-COMP:9685"/>
        <dbReference type="ChEBI" id="CHEBI:15378"/>
        <dbReference type="ChEBI" id="CHEBI:16526"/>
        <dbReference type="ChEBI" id="CHEBI:64479"/>
        <dbReference type="ChEBI" id="CHEBI:65264"/>
        <dbReference type="ChEBI" id="CHEBI:78449"/>
        <dbReference type="ChEBI" id="CHEBI:78473"/>
    </reaction>
    <physiologicalReaction direction="left-to-right" evidence="32">
        <dbReference type="Rhea" id="RHEA:41885"/>
    </physiologicalReaction>
</comment>
<dbReference type="InterPro" id="IPR008200">
    <property type="entry name" value="NMU_C"/>
</dbReference>
<reference evidence="61 62" key="1">
    <citation type="submission" date="2024-03" db="EMBL/GenBank/DDBJ databases">
        <title>Adaptation during the transition from Ophiocordyceps entomopathogen to insect associate is accompanied by gene loss and intensified selection.</title>
        <authorList>
            <person name="Ward C.M."/>
            <person name="Onetto C.A."/>
            <person name="Borneman A.R."/>
        </authorList>
    </citation>
    <scope>NUCLEOTIDE SEQUENCE [LARGE SCALE GENOMIC DNA]</scope>
    <source>
        <strain evidence="61">AWRI1</strain>
        <tissue evidence="61">Single Adult Female</tissue>
    </source>
</reference>
<comment type="catalytic activity">
    <reaction evidence="47">
        <text>(2E)-octadecenoyl-[ACP] + NADPH + H(+) = octadecanoyl-[ACP] + NADP(+)</text>
        <dbReference type="Rhea" id="RHEA:41928"/>
        <dbReference type="Rhea" id="RHEA-COMP:9655"/>
        <dbReference type="Rhea" id="RHEA-COMP:9656"/>
        <dbReference type="ChEBI" id="CHEBI:15378"/>
        <dbReference type="ChEBI" id="CHEBI:57783"/>
        <dbReference type="ChEBI" id="CHEBI:58349"/>
        <dbReference type="ChEBI" id="CHEBI:78489"/>
        <dbReference type="ChEBI" id="CHEBI:78495"/>
    </reaction>
    <physiologicalReaction direction="left-to-right" evidence="47">
        <dbReference type="Rhea" id="RHEA:41929"/>
    </physiologicalReaction>
</comment>
<feature type="transmembrane region" description="Helical" evidence="57">
    <location>
        <begin position="3028"/>
        <end position="3050"/>
    </location>
</feature>
<dbReference type="InterPro" id="IPR016039">
    <property type="entry name" value="Thiolase-like"/>
</dbReference>
<evidence type="ECO:0000256" key="52">
    <source>
        <dbReference type="ARBA" id="ARBA00049422"/>
    </source>
</evidence>
<evidence type="ECO:0000256" key="38">
    <source>
        <dbReference type="ARBA" id="ARBA00048281"/>
    </source>
</evidence>
<dbReference type="InterPro" id="IPR036291">
    <property type="entry name" value="NAD(P)-bd_dom_sf"/>
</dbReference>
<dbReference type="InterPro" id="IPR049900">
    <property type="entry name" value="PKS_mFAS_DH"/>
</dbReference>
<dbReference type="InterPro" id="IPR029058">
    <property type="entry name" value="AB_hydrolase_fold"/>
</dbReference>
<evidence type="ECO:0000256" key="44">
    <source>
        <dbReference type="ARBA" id="ARBA00048691"/>
    </source>
</evidence>
<evidence type="ECO:0000256" key="11">
    <source>
        <dbReference type="ARBA" id="ARBA00022799"/>
    </source>
</evidence>
<comment type="catalytic activity">
    <reaction evidence="46">
        <text>3-oxotetradecanoyl-[ACP] + NADPH + H(+) = (3R)-hydroxytetradecanoyl-[ACP] + NADP(+)</text>
        <dbReference type="Rhea" id="RHEA:41888"/>
        <dbReference type="Rhea" id="RHEA-COMP:9645"/>
        <dbReference type="Rhea" id="RHEA-COMP:9646"/>
        <dbReference type="ChEBI" id="CHEBI:15378"/>
        <dbReference type="ChEBI" id="CHEBI:57783"/>
        <dbReference type="ChEBI" id="CHEBI:58349"/>
        <dbReference type="ChEBI" id="CHEBI:78473"/>
        <dbReference type="ChEBI" id="CHEBI:78474"/>
    </reaction>
    <physiologicalReaction direction="left-to-right" evidence="46">
        <dbReference type="Rhea" id="RHEA:41889"/>
    </physiologicalReaction>
</comment>
<dbReference type="InterPro" id="IPR050091">
    <property type="entry name" value="PKS_NRPS_Biosynth_Enz"/>
</dbReference>
<feature type="transmembrane region" description="Helical" evidence="57">
    <location>
        <begin position="2611"/>
        <end position="2638"/>
    </location>
</feature>
<evidence type="ECO:0000259" key="59">
    <source>
        <dbReference type="PROSITE" id="PS52004"/>
    </source>
</evidence>
<evidence type="ECO:0000256" key="50">
    <source>
        <dbReference type="ARBA" id="ARBA00049263"/>
    </source>
</evidence>
<dbReference type="InterPro" id="IPR001031">
    <property type="entry name" value="Thioesterase"/>
</dbReference>
<evidence type="ECO:0000256" key="15">
    <source>
        <dbReference type="ARBA" id="ARBA00023332"/>
    </source>
</evidence>
<dbReference type="SMART" id="SM00823">
    <property type="entry name" value="PKS_PP"/>
    <property type="match status" value="1"/>
</dbReference>
<evidence type="ECO:0000256" key="41">
    <source>
        <dbReference type="ARBA" id="ARBA00048506"/>
    </source>
</evidence>
<evidence type="ECO:0000256" key="7">
    <source>
        <dbReference type="ARBA" id="ARBA00018769"/>
    </source>
</evidence>
<dbReference type="InterPro" id="IPR057326">
    <property type="entry name" value="KR_dom"/>
</dbReference>
<evidence type="ECO:0000256" key="13">
    <source>
        <dbReference type="ARBA" id="ARBA00022990"/>
    </source>
</evidence>
<dbReference type="Gene3D" id="3.40.50.720">
    <property type="entry name" value="NAD(P)-binding Rossmann-like Domain"/>
    <property type="match status" value="1"/>
</dbReference>
<dbReference type="GO" id="GO:0006940">
    <property type="term" value="P:regulation of smooth muscle contraction"/>
    <property type="evidence" value="ECO:0007669"/>
    <property type="project" value="InterPro"/>
</dbReference>
<evidence type="ECO:0000256" key="10">
    <source>
        <dbReference type="ARBA" id="ARBA00022679"/>
    </source>
</evidence>
<keyword evidence="57" id="KW-0812">Transmembrane</keyword>
<feature type="transmembrane region" description="Helical" evidence="57">
    <location>
        <begin position="2571"/>
        <end position="2590"/>
    </location>
</feature>
<feature type="active site" description="Proton acceptor; for dehydratase activity" evidence="56">
    <location>
        <position position="909"/>
    </location>
</feature>
<evidence type="ECO:0000256" key="18">
    <source>
        <dbReference type="ARBA" id="ARBA00023388"/>
    </source>
</evidence>
<comment type="catalytic activity">
    <reaction evidence="51">
        <text>3-oxohexadecanoyl-[ACP] + NADPH + H(+) = (3R)-hydroxyhexadecanoyl-[ACP] + NADP(+)</text>
        <dbReference type="Rhea" id="RHEA:41904"/>
        <dbReference type="Rhea" id="RHEA-COMP:9649"/>
        <dbReference type="Rhea" id="RHEA-COMP:9650"/>
        <dbReference type="ChEBI" id="CHEBI:15378"/>
        <dbReference type="ChEBI" id="CHEBI:57783"/>
        <dbReference type="ChEBI" id="CHEBI:58349"/>
        <dbReference type="ChEBI" id="CHEBI:78478"/>
        <dbReference type="ChEBI" id="CHEBI:78480"/>
    </reaction>
    <physiologicalReaction direction="left-to-right" evidence="51">
        <dbReference type="Rhea" id="RHEA:41905"/>
    </physiologicalReaction>
</comment>
<dbReference type="PANTHER" id="PTHR43775">
    <property type="entry name" value="FATTY ACID SYNTHASE"/>
    <property type="match status" value="1"/>
</dbReference>
<dbReference type="PROSITE" id="PS52004">
    <property type="entry name" value="KS3_2"/>
    <property type="match status" value="1"/>
</dbReference>
<dbReference type="SUPFAM" id="SSF53474">
    <property type="entry name" value="alpha/beta-Hydrolases"/>
    <property type="match status" value="1"/>
</dbReference>
<dbReference type="SUPFAM" id="SSF51735">
    <property type="entry name" value="NAD(P)-binding Rossmann-fold domains"/>
    <property type="match status" value="2"/>
</dbReference>
<evidence type="ECO:0000256" key="21">
    <source>
        <dbReference type="ARBA" id="ARBA00023399"/>
    </source>
</evidence>
<evidence type="ECO:0000256" key="51">
    <source>
        <dbReference type="ARBA" id="ARBA00049414"/>
    </source>
</evidence>
<evidence type="ECO:0000256" key="3">
    <source>
        <dbReference type="ARBA" id="ARBA00012480"/>
    </source>
</evidence>
<evidence type="ECO:0000256" key="36">
    <source>
        <dbReference type="ARBA" id="ARBA00047961"/>
    </source>
</evidence>
<evidence type="ECO:0000256" key="20">
    <source>
        <dbReference type="ARBA" id="ARBA00023398"/>
    </source>
</evidence>
<dbReference type="InterPro" id="IPR049391">
    <property type="entry name" value="FAS_pseudo-KR"/>
</dbReference>
<evidence type="ECO:0000256" key="12">
    <source>
        <dbReference type="ARBA" id="ARBA00022898"/>
    </source>
</evidence>
<evidence type="ECO:0000256" key="43">
    <source>
        <dbReference type="ARBA" id="ARBA00048650"/>
    </source>
</evidence>
<comment type="catalytic activity">
    <reaction evidence="23">
        <text>(3R)-hydroxybutanoyl-[ACP] = (2E)-butenoyl-[ACP] + H2O</text>
        <dbReference type="Rhea" id="RHEA:41808"/>
        <dbReference type="Rhea" id="RHEA-COMP:9626"/>
        <dbReference type="Rhea" id="RHEA-COMP:9627"/>
        <dbReference type="ChEBI" id="CHEBI:15377"/>
        <dbReference type="ChEBI" id="CHEBI:78451"/>
        <dbReference type="ChEBI" id="CHEBI:78453"/>
    </reaction>
    <physiologicalReaction direction="left-to-right" evidence="23">
        <dbReference type="Rhea" id="RHEA:41809"/>
    </physiologicalReaction>
</comment>
<dbReference type="CDD" id="cd08954">
    <property type="entry name" value="KR_1_FAS_SDR_x"/>
    <property type="match status" value="1"/>
</dbReference>
<evidence type="ECO:0000256" key="1">
    <source>
        <dbReference type="ARBA" id="ARBA00005189"/>
    </source>
</evidence>
<evidence type="ECO:0000256" key="54">
    <source>
        <dbReference type="ARBA" id="ARBA00049521"/>
    </source>
</evidence>
<dbReference type="Pfam" id="PF16197">
    <property type="entry name" value="KAsynt_C_assoc"/>
    <property type="match status" value="1"/>
</dbReference>
<evidence type="ECO:0000256" key="29">
    <source>
        <dbReference type="ARBA" id="ARBA00047440"/>
    </source>
</evidence>
<dbReference type="Pfam" id="PF00109">
    <property type="entry name" value="ketoacyl-synt"/>
    <property type="match status" value="1"/>
</dbReference>
<dbReference type="InterPro" id="IPR013968">
    <property type="entry name" value="PKS_KR"/>
</dbReference>
<comment type="catalytic activity">
    <reaction evidence="27">
        <text>hexanoyl-[ACP] + malonyl-[ACP] + H(+) = 3-oxooctanoyl-[ACP] + holo-[ACP] + CO2</text>
        <dbReference type="Rhea" id="RHEA:41836"/>
        <dbReference type="Rhea" id="RHEA-COMP:9623"/>
        <dbReference type="Rhea" id="RHEA-COMP:9632"/>
        <dbReference type="Rhea" id="RHEA-COMP:9633"/>
        <dbReference type="Rhea" id="RHEA-COMP:9685"/>
        <dbReference type="ChEBI" id="CHEBI:15378"/>
        <dbReference type="ChEBI" id="CHEBI:16526"/>
        <dbReference type="ChEBI" id="CHEBI:64479"/>
        <dbReference type="ChEBI" id="CHEBI:78449"/>
        <dbReference type="ChEBI" id="CHEBI:78459"/>
        <dbReference type="ChEBI" id="CHEBI:78460"/>
    </reaction>
    <physiologicalReaction direction="left-to-right" evidence="27">
        <dbReference type="Rhea" id="RHEA:41837"/>
    </physiologicalReaction>
</comment>
<comment type="catalytic activity">
    <reaction evidence="42">
        <text>3-oxohexanoyl-[ACP] + NADPH + H(+) = (3R)-hydroxyhexanoyl-[ACP] + NADP(+)</text>
        <dbReference type="Rhea" id="RHEA:41824"/>
        <dbReference type="Rhea" id="RHEA-COMP:9629"/>
        <dbReference type="Rhea" id="RHEA-COMP:9630"/>
        <dbReference type="ChEBI" id="CHEBI:15378"/>
        <dbReference type="ChEBI" id="CHEBI:57783"/>
        <dbReference type="ChEBI" id="CHEBI:58349"/>
        <dbReference type="ChEBI" id="CHEBI:78456"/>
        <dbReference type="ChEBI" id="CHEBI:78457"/>
    </reaction>
    <physiologicalReaction direction="left-to-right" evidence="42">
        <dbReference type="Rhea" id="RHEA:41825"/>
    </physiologicalReaction>
</comment>
<accession>A0AAN9TL41</accession>
<comment type="pathway">
    <text evidence="1">Lipid metabolism.</text>
</comment>
<comment type="catalytic activity">
    <reaction evidence="19">
        <text>a (3R)-hydroxyacyl-[ACP] = a (2E)-enoyl-[ACP] + H2O</text>
        <dbReference type="Rhea" id="RHEA:13097"/>
        <dbReference type="Rhea" id="RHEA-COMP:9925"/>
        <dbReference type="Rhea" id="RHEA-COMP:9945"/>
        <dbReference type="ChEBI" id="CHEBI:15377"/>
        <dbReference type="ChEBI" id="CHEBI:78784"/>
        <dbReference type="ChEBI" id="CHEBI:78827"/>
        <dbReference type="EC" id="4.2.1.59"/>
    </reaction>
    <physiologicalReaction direction="left-to-right" evidence="19">
        <dbReference type="Rhea" id="RHEA:13098"/>
    </physiologicalReaction>
</comment>
<feature type="active site" description="Proton donor; for dehydratase activity" evidence="56">
    <location>
        <position position="1063"/>
    </location>
</feature>
<dbReference type="InterPro" id="IPR014031">
    <property type="entry name" value="Ketoacyl_synth_C"/>
</dbReference>
<evidence type="ECO:0000256" key="32">
    <source>
        <dbReference type="ARBA" id="ARBA00047578"/>
    </source>
</evidence>
<evidence type="ECO:0000256" key="24">
    <source>
        <dbReference type="ARBA" id="ARBA00023442"/>
    </source>
</evidence>
<comment type="caution">
    <text evidence="61">The sequence shown here is derived from an EMBL/GenBank/DDBJ whole genome shotgun (WGS) entry which is preliminary data.</text>
</comment>
<comment type="catalytic activity">
    <reaction evidence="43">
        <text>a 2,3-saturated acyl-[ACP] + NADP(+) = a (2E)-enoyl-[ACP] + NADPH + H(+)</text>
        <dbReference type="Rhea" id="RHEA:22564"/>
        <dbReference type="Rhea" id="RHEA-COMP:9925"/>
        <dbReference type="Rhea" id="RHEA-COMP:9926"/>
        <dbReference type="ChEBI" id="CHEBI:15378"/>
        <dbReference type="ChEBI" id="CHEBI:57783"/>
        <dbReference type="ChEBI" id="CHEBI:58349"/>
        <dbReference type="ChEBI" id="CHEBI:78784"/>
        <dbReference type="ChEBI" id="CHEBI:78785"/>
        <dbReference type="EC" id="1.3.1.39"/>
    </reaction>
    <physiologicalReaction direction="right-to-left" evidence="43">
        <dbReference type="Rhea" id="RHEA:22566"/>
    </physiologicalReaction>
</comment>
<dbReference type="GO" id="GO:0006633">
    <property type="term" value="P:fatty acid biosynthetic process"/>
    <property type="evidence" value="ECO:0007669"/>
    <property type="project" value="InterPro"/>
</dbReference>
<comment type="catalytic activity">
    <reaction evidence="30">
        <text>tetradecanoyl-[ACP] + malonyl-[ACP] + H(+) = 3-oxohexadecanoyl-[ACP] + holo-[ACP] + CO2</text>
        <dbReference type="Rhea" id="RHEA:41900"/>
        <dbReference type="Rhea" id="RHEA-COMP:9623"/>
        <dbReference type="Rhea" id="RHEA-COMP:9648"/>
        <dbReference type="Rhea" id="RHEA-COMP:9649"/>
        <dbReference type="Rhea" id="RHEA-COMP:9685"/>
        <dbReference type="ChEBI" id="CHEBI:15378"/>
        <dbReference type="ChEBI" id="CHEBI:16526"/>
        <dbReference type="ChEBI" id="CHEBI:64479"/>
        <dbReference type="ChEBI" id="CHEBI:78449"/>
        <dbReference type="ChEBI" id="CHEBI:78477"/>
        <dbReference type="ChEBI" id="CHEBI:78478"/>
    </reaction>
    <physiologicalReaction direction="left-to-right" evidence="30">
        <dbReference type="Rhea" id="RHEA:41901"/>
    </physiologicalReaction>
</comment>
<dbReference type="InterPro" id="IPR001227">
    <property type="entry name" value="Ac_transferase_dom_sf"/>
</dbReference>
<comment type="function">
    <text evidence="24">Fatty acid synthetase is a multifunctional enzyme that catalyzes the de novo biosynthesis of long-chain saturated fatty acids starting from acetyl-CoA and malonyl-CoA in the presence of NADPH. This multifunctional protein contains 7 catalytic activities and a site for the binding of the prosthetic group 4'-phosphopantetheine of the acyl carrier protein ([ACP]) domain.</text>
</comment>
<dbReference type="InterPro" id="IPR014043">
    <property type="entry name" value="Acyl_transferase_dom"/>
</dbReference>
<dbReference type="Gene3D" id="1.10.1200.10">
    <property type="entry name" value="ACP-like"/>
    <property type="match status" value="1"/>
</dbReference>
<feature type="transmembrane region" description="Helical" evidence="57">
    <location>
        <begin position="2650"/>
        <end position="2674"/>
    </location>
</feature>
<evidence type="ECO:0000256" key="30">
    <source>
        <dbReference type="ARBA" id="ARBA00047451"/>
    </source>
</evidence>
<dbReference type="InterPro" id="IPR016036">
    <property type="entry name" value="Malonyl_transacylase_ACP-bd"/>
</dbReference>
<evidence type="ECO:0000256" key="9">
    <source>
        <dbReference type="ARBA" id="ARBA00022553"/>
    </source>
</evidence>
<dbReference type="EMBL" id="JBBCAQ010000018">
    <property type="protein sequence ID" value="KAK7595506.1"/>
    <property type="molecule type" value="Genomic_DNA"/>
</dbReference>
<comment type="catalytic activity">
    <reaction evidence="22">
        <text>(3R)-hydroxyhexadecanoyl-[ACP] = (2E)-hexadecenoyl-[ACP] + H2O</text>
        <dbReference type="Rhea" id="RHEA:41908"/>
        <dbReference type="Rhea" id="RHEA-COMP:9650"/>
        <dbReference type="Rhea" id="RHEA-COMP:9651"/>
        <dbReference type="ChEBI" id="CHEBI:15377"/>
        <dbReference type="ChEBI" id="CHEBI:78480"/>
        <dbReference type="ChEBI" id="CHEBI:78481"/>
    </reaction>
    <physiologicalReaction direction="left-to-right" evidence="22">
        <dbReference type="Rhea" id="RHEA:41909"/>
    </physiologicalReaction>
</comment>
<evidence type="ECO:0000256" key="46">
    <source>
        <dbReference type="ARBA" id="ARBA00048935"/>
    </source>
</evidence>
<keyword evidence="8" id="KW-0596">Phosphopantetheine</keyword>
<dbReference type="PROSITE" id="PS00606">
    <property type="entry name" value="KS3_1"/>
    <property type="match status" value="1"/>
</dbReference>
<comment type="catalytic activity">
    <reaction evidence="15">
        <text>(3R)-hydroxyoctanoyl-[ACP] = (2E)-octenoyl-[ACP] + H2O</text>
        <dbReference type="Rhea" id="RHEA:41844"/>
        <dbReference type="Rhea" id="RHEA-COMP:9634"/>
        <dbReference type="Rhea" id="RHEA-COMP:9635"/>
        <dbReference type="ChEBI" id="CHEBI:15377"/>
        <dbReference type="ChEBI" id="CHEBI:78461"/>
        <dbReference type="ChEBI" id="CHEBI:78462"/>
    </reaction>
    <physiologicalReaction direction="left-to-right" evidence="15">
        <dbReference type="Rhea" id="RHEA:41845"/>
    </physiologicalReaction>
</comment>
<comment type="catalytic activity">
    <reaction evidence="18">
        <text>(3R)-hydroxydecanoyl-[ACP] = (2E)-decenoyl-[ACP] + H2O</text>
        <dbReference type="Rhea" id="RHEA:41860"/>
        <dbReference type="Rhea" id="RHEA-COMP:9638"/>
        <dbReference type="Rhea" id="RHEA-COMP:9639"/>
        <dbReference type="ChEBI" id="CHEBI:15377"/>
        <dbReference type="ChEBI" id="CHEBI:78466"/>
        <dbReference type="ChEBI" id="CHEBI:78467"/>
    </reaction>
    <physiologicalReaction direction="left-to-right" evidence="18">
        <dbReference type="Rhea" id="RHEA:41861"/>
    </physiologicalReaction>
</comment>
<dbReference type="SUPFAM" id="SSF47336">
    <property type="entry name" value="ACP-like"/>
    <property type="match status" value="1"/>
</dbReference>
<dbReference type="InterPro" id="IPR036736">
    <property type="entry name" value="ACP-like_sf"/>
</dbReference>
<organism evidence="61 62">
    <name type="scientific">Parthenolecanium corni</name>
    <dbReference type="NCBI Taxonomy" id="536013"/>
    <lineage>
        <taxon>Eukaryota</taxon>
        <taxon>Metazoa</taxon>
        <taxon>Ecdysozoa</taxon>
        <taxon>Arthropoda</taxon>
        <taxon>Hexapoda</taxon>
        <taxon>Insecta</taxon>
        <taxon>Pterygota</taxon>
        <taxon>Neoptera</taxon>
        <taxon>Paraneoptera</taxon>
        <taxon>Hemiptera</taxon>
        <taxon>Sternorrhyncha</taxon>
        <taxon>Coccoidea</taxon>
        <taxon>Coccidae</taxon>
        <taxon>Parthenolecanium</taxon>
    </lineage>
</organism>
<dbReference type="PROSITE" id="PS52019">
    <property type="entry name" value="PKS_MFAS_DH"/>
    <property type="match status" value="1"/>
</dbReference>
<dbReference type="GO" id="GO:0004316">
    <property type="term" value="F:3-oxoacyl-[acyl-carrier-protein] reductase (NADPH) activity"/>
    <property type="evidence" value="ECO:0007669"/>
    <property type="project" value="UniProtKB-EC"/>
</dbReference>
<comment type="catalytic activity">
    <reaction evidence="26">
        <text>3-oxooctadecanoyl-[ACP] + NADPH + H(+) = (3R)-hydroxyoctadecanoyl-[ACP] + NADP(+)</text>
        <dbReference type="Rhea" id="RHEA:41920"/>
        <dbReference type="Rhea" id="RHEA-COMP:9653"/>
        <dbReference type="Rhea" id="RHEA-COMP:9654"/>
        <dbReference type="ChEBI" id="CHEBI:15378"/>
        <dbReference type="ChEBI" id="CHEBI:57783"/>
        <dbReference type="ChEBI" id="CHEBI:58349"/>
        <dbReference type="ChEBI" id="CHEBI:78487"/>
        <dbReference type="ChEBI" id="CHEBI:78488"/>
    </reaction>
    <physiologicalReaction direction="left-to-right" evidence="26">
        <dbReference type="Rhea" id="RHEA:41921"/>
    </physiologicalReaction>
</comment>
<keyword evidence="12" id="KW-0663">Pyridoxal phosphate</keyword>
<keyword evidence="14" id="KW-0511">Multifunctional enzyme</keyword>
<evidence type="ECO:0000256" key="37">
    <source>
        <dbReference type="ARBA" id="ARBA00048051"/>
    </source>
</evidence>
<dbReference type="InterPro" id="IPR032821">
    <property type="entry name" value="PKS_assoc"/>
</dbReference>
<comment type="catalytic activity">
    <reaction evidence="37">
        <text>hexadecanoyl-[ACP] + malonyl-[ACP] + H(+) = 3-oxooctadecanoyl-[ACP] + holo-[ACP] + CO2</text>
        <dbReference type="Rhea" id="RHEA:41916"/>
        <dbReference type="Rhea" id="RHEA-COMP:9623"/>
        <dbReference type="Rhea" id="RHEA-COMP:9652"/>
        <dbReference type="Rhea" id="RHEA-COMP:9653"/>
        <dbReference type="Rhea" id="RHEA-COMP:9685"/>
        <dbReference type="ChEBI" id="CHEBI:15378"/>
        <dbReference type="ChEBI" id="CHEBI:16526"/>
        <dbReference type="ChEBI" id="CHEBI:64479"/>
        <dbReference type="ChEBI" id="CHEBI:78449"/>
        <dbReference type="ChEBI" id="CHEBI:78483"/>
        <dbReference type="ChEBI" id="CHEBI:78487"/>
    </reaction>
    <physiologicalReaction direction="left-to-right" evidence="37">
        <dbReference type="Rhea" id="RHEA:41917"/>
    </physiologicalReaction>
</comment>
<dbReference type="Pfam" id="PF00550">
    <property type="entry name" value="PP-binding"/>
    <property type="match status" value="1"/>
</dbReference>
<comment type="catalytic activity">
    <reaction evidence="38">
        <text>(2E)-dodecenoyl-[ACP] + NADPH + H(+) = dodecanoyl-[ACP] + NADP(+)</text>
        <dbReference type="Rhea" id="RHEA:41880"/>
        <dbReference type="Rhea" id="RHEA-COMP:9643"/>
        <dbReference type="Rhea" id="RHEA-COMP:9644"/>
        <dbReference type="ChEBI" id="CHEBI:15378"/>
        <dbReference type="ChEBI" id="CHEBI:57783"/>
        <dbReference type="ChEBI" id="CHEBI:58349"/>
        <dbReference type="ChEBI" id="CHEBI:65264"/>
        <dbReference type="ChEBI" id="CHEBI:78472"/>
    </reaction>
    <physiologicalReaction direction="left-to-right" evidence="38">
        <dbReference type="Rhea" id="RHEA:41881"/>
    </physiologicalReaction>
</comment>
<evidence type="ECO:0000256" key="40">
    <source>
        <dbReference type="ARBA" id="ARBA00048420"/>
    </source>
</evidence>
<feature type="transmembrane region" description="Helical" evidence="57">
    <location>
        <begin position="2934"/>
        <end position="2954"/>
    </location>
</feature>
<dbReference type="GO" id="GO:0019171">
    <property type="term" value="F:(3R)-hydroxyacyl-[acyl-carrier-protein] dehydratase activity"/>
    <property type="evidence" value="ECO:0007669"/>
    <property type="project" value="UniProtKB-EC"/>
</dbReference>
<evidence type="ECO:0000256" key="55">
    <source>
        <dbReference type="ARBA" id="ARBA00049533"/>
    </source>
</evidence>
<dbReference type="GO" id="GO:0016297">
    <property type="term" value="F:fatty acyl-[ACP] hydrolase activity"/>
    <property type="evidence" value="ECO:0007669"/>
    <property type="project" value="UniProtKB-EC"/>
</dbReference>
<dbReference type="SMART" id="SM00829">
    <property type="entry name" value="PKS_ER"/>
    <property type="match status" value="1"/>
</dbReference>
<evidence type="ECO:0000256" key="25">
    <source>
        <dbReference type="ARBA" id="ARBA00044883"/>
    </source>
</evidence>
<dbReference type="SUPFAM" id="SSF52151">
    <property type="entry name" value="FabD/lysophospholipase-like"/>
    <property type="match status" value="1"/>
</dbReference>
<evidence type="ECO:0000256" key="22">
    <source>
        <dbReference type="ARBA" id="ARBA00023401"/>
    </source>
</evidence>
<comment type="catalytic activity">
    <reaction evidence="45">
        <text>hexadecanoyl-[ACP] + H2O = hexadecanoate + holo-[ACP] + H(+)</text>
        <dbReference type="Rhea" id="RHEA:41932"/>
        <dbReference type="Rhea" id="RHEA-COMP:9652"/>
        <dbReference type="Rhea" id="RHEA-COMP:9685"/>
        <dbReference type="ChEBI" id="CHEBI:7896"/>
        <dbReference type="ChEBI" id="CHEBI:15377"/>
        <dbReference type="ChEBI" id="CHEBI:15378"/>
        <dbReference type="ChEBI" id="CHEBI:64479"/>
        <dbReference type="ChEBI" id="CHEBI:78483"/>
        <dbReference type="EC" id="3.1.2.14"/>
    </reaction>
    <physiologicalReaction direction="left-to-right" evidence="45">
        <dbReference type="Rhea" id="RHEA:41933"/>
    </physiologicalReaction>
</comment>
<feature type="transmembrane region" description="Helical" evidence="57">
    <location>
        <begin position="2997"/>
        <end position="3016"/>
    </location>
</feature>
<dbReference type="InterPro" id="IPR020806">
    <property type="entry name" value="PKS_PP-bd"/>
</dbReference>
<keyword evidence="57" id="KW-0472">Membrane</keyword>
<evidence type="ECO:0000259" key="58">
    <source>
        <dbReference type="PROSITE" id="PS50075"/>
    </source>
</evidence>
<dbReference type="FunFam" id="1.10.1200.10:FF:000013">
    <property type="entry name" value="Fatty acid synthase"/>
    <property type="match status" value="1"/>
</dbReference>
<dbReference type="InterPro" id="IPR020841">
    <property type="entry name" value="PKS_Beta-ketoAc_synthase_dom"/>
</dbReference>
<dbReference type="GO" id="GO:0141148">
    <property type="term" value="F:enoyl-[acyl-carrier-protein] reductase (NADPH) activity"/>
    <property type="evidence" value="ECO:0007669"/>
    <property type="project" value="UniProtKB-EC"/>
</dbReference>
<comment type="catalytic activity">
    <reaction evidence="31">
        <text>(2E)-butenoyl-[ACP] + NADPH + H(+) = butanoyl-[ACP] + NADP(+)</text>
        <dbReference type="Rhea" id="RHEA:41812"/>
        <dbReference type="Rhea" id="RHEA-COMP:9627"/>
        <dbReference type="Rhea" id="RHEA-COMP:9628"/>
        <dbReference type="ChEBI" id="CHEBI:15378"/>
        <dbReference type="ChEBI" id="CHEBI:57783"/>
        <dbReference type="ChEBI" id="CHEBI:58349"/>
        <dbReference type="ChEBI" id="CHEBI:78453"/>
        <dbReference type="ChEBI" id="CHEBI:78454"/>
    </reaction>
    <physiologicalReaction direction="left-to-right" evidence="31">
        <dbReference type="Rhea" id="RHEA:41813"/>
    </physiologicalReaction>
</comment>
<dbReference type="Proteomes" id="UP001367676">
    <property type="component" value="Unassembled WGS sequence"/>
</dbReference>
<evidence type="ECO:0000256" key="27">
    <source>
        <dbReference type="ARBA" id="ARBA00047394"/>
    </source>
</evidence>
<dbReference type="EC" id="3.1.2.14" evidence="3"/>
<dbReference type="PROSITE" id="PS50075">
    <property type="entry name" value="CARRIER"/>
    <property type="match status" value="1"/>
</dbReference>
<evidence type="ECO:0000259" key="60">
    <source>
        <dbReference type="PROSITE" id="PS52019"/>
    </source>
</evidence>
<evidence type="ECO:0000256" key="4">
    <source>
        <dbReference type="ARBA" id="ARBA00012873"/>
    </source>
</evidence>
<dbReference type="SMART" id="SM00084">
    <property type="entry name" value="NMU"/>
    <property type="match status" value="6"/>
</dbReference>
<comment type="catalytic activity">
    <reaction evidence="25">
        <text>acetyl-CoA + n malonyl-CoA + 2n NADPH + 2n H(+) = a long-chain fatty acid + (n+1) CoA + n CO2 + 2n NADP(+).</text>
        <dbReference type="EC" id="2.3.1.85"/>
    </reaction>
</comment>
<comment type="catalytic activity">
    <reaction evidence="55">
        <text>octanoyl-[ACP] + malonyl-[ACP] + H(+) = 3-oxodecanoyl-[ACP] + holo-[ACP] + CO2</text>
        <dbReference type="Rhea" id="RHEA:41852"/>
        <dbReference type="Rhea" id="RHEA-COMP:9623"/>
        <dbReference type="Rhea" id="RHEA-COMP:9636"/>
        <dbReference type="Rhea" id="RHEA-COMP:9637"/>
        <dbReference type="Rhea" id="RHEA-COMP:9685"/>
        <dbReference type="ChEBI" id="CHEBI:15378"/>
        <dbReference type="ChEBI" id="CHEBI:16526"/>
        <dbReference type="ChEBI" id="CHEBI:64479"/>
        <dbReference type="ChEBI" id="CHEBI:78449"/>
        <dbReference type="ChEBI" id="CHEBI:78463"/>
        <dbReference type="ChEBI" id="CHEBI:78464"/>
    </reaction>
    <physiologicalReaction direction="left-to-right" evidence="55">
        <dbReference type="Rhea" id="RHEA:41853"/>
    </physiologicalReaction>
</comment>
<evidence type="ECO:0000256" key="17">
    <source>
        <dbReference type="ARBA" id="ARBA00023373"/>
    </source>
</evidence>
<dbReference type="Pfam" id="PF21149">
    <property type="entry name" value="FAS_pseudo-KR"/>
    <property type="match status" value="1"/>
</dbReference>
<dbReference type="Gene3D" id="3.10.129.110">
    <property type="entry name" value="Polyketide synthase dehydratase"/>
    <property type="match status" value="1"/>
</dbReference>
<name>A0AAN9TL41_9HEMI</name>
<comment type="catalytic activity">
    <reaction evidence="48">
        <text>decanoyl-[ACP] + malonyl-[ACP] + H(+) = 3-oxododecanoyl-[ACP] + holo-[ACP] + CO2</text>
        <dbReference type="Rhea" id="RHEA:41868"/>
        <dbReference type="Rhea" id="RHEA-COMP:9623"/>
        <dbReference type="Rhea" id="RHEA-COMP:9640"/>
        <dbReference type="Rhea" id="RHEA-COMP:9641"/>
        <dbReference type="Rhea" id="RHEA-COMP:9685"/>
        <dbReference type="ChEBI" id="CHEBI:15378"/>
        <dbReference type="ChEBI" id="CHEBI:16526"/>
        <dbReference type="ChEBI" id="CHEBI:64479"/>
        <dbReference type="ChEBI" id="CHEBI:78449"/>
        <dbReference type="ChEBI" id="CHEBI:78468"/>
        <dbReference type="ChEBI" id="CHEBI:78469"/>
    </reaction>
    <physiologicalReaction direction="left-to-right" evidence="48">
        <dbReference type="Rhea" id="RHEA:41869"/>
    </physiologicalReaction>
</comment>
<evidence type="ECO:0000256" key="23">
    <source>
        <dbReference type="ARBA" id="ARBA00023402"/>
    </source>
</evidence>
<dbReference type="Gene3D" id="3.30.70.3290">
    <property type="match status" value="1"/>
</dbReference>
<comment type="catalytic activity">
    <reaction evidence="28">
        <text>a (3R)-hydroxyacyl-[ACP] + NADP(+) = a 3-oxoacyl-[ACP] + NADPH + H(+)</text>
        <dbReference type="Rhea" id="RHEA:17397"/>
        <dbReference type="Rhea" id="RHEA-COMP:9916"/>
        <dbReference type="Rhea" id="RHEA-COMP:9945"/>
        <dbReference type="ChEBI" id="CHEBI:15378"/>
        <dbReference type="ChEBI" id="CHEBI:57783"/>
        <dbReference type="ChEBI" id="CHEBI:58349"/>
        <dbReference type="ChEBI" id="CHEBI:78776"/>
        <dbReference type="ChEBI" id="CHEBI:78827"/>
        <dbReference type="EC" id="1.1.1.100"/>
    </reaction>
    <physiologicalReaction direction="right-to-left" evidence="28">
        <dbReference type="Rhea" id="RHEA:17399"/>
    </physiologicalReaction>
</comment>
<dbReference type="Pfam" id="PF08659">
    <property type="entry name" value="KR"/>
    <property type="match status" value="1"/>
</dbReference>
<evidence type="ECO:0000256" key="2">
    <source>
        <dbReference type="ARBA" id="ARBA00012004"/>
    </source>
</evidence>
<comment type="catalytic activity">
    <reaction evidence="34">
        <text>(2E)-hexenoyl-[ACP] + NADPH + H(+) = hexanoyl-[ACP] + NADP(+)</text>
        <dbReference type="Rhea" id="RHEA:41832"/>
        <dbReference type="Rhea" id="RHEA-COMP:9631"/>
        <dbReference type="Rhea" id="RHEA-COMP:9632"/>
        <dbReference type="ChEBI" id="CHEBI:15378"/>
        <dbReference type="ChEBI" id="CHEBI:57783"/>
        <dbReference type="ChEBI" id="CHEBI:58349"/>
        <dbReference type="ChEBI" id="CHEBI:78458"/>
        <dbReference type="ChEBI" id="CHEBI:78459"/>
    </reaction>
    <physiologicalReaction direction="left-to-right" evidence="34">
        <dbReference type="Rhea" id="RHEA:41833"/>
    </physiologicalReaction>
</comment>
<dbReference type="Gene3D" id="3.90.180.10">
    <property type="entry name" value="Medium-chain alcohol dehydrogenases, catalytic domain"/>
    <property type="match status" value="1"/>
</dbReference>
<evidence type="ECO:0000256" key="56">
    <source>
        <dbReference type="PROSITE-ProRule" id="PRU01363"/>
    </source>
</evidence>
<dbReference type="Pfam" id="PF00975">
    <property type="entry name" value="Thioesterase"/>
    <property type="match status" value="1"/>
</dbReference>
<evidence type="ECO:0000256" key="16">
    <source>
        <dbReference type="ARBA" id="ARBA00023351"/>
    </source>
</evidence>
<comment type="catalytic activity">
    <reaction evidence="44">
        <text>holo-[ACP] + acetyl-CoA = acetyl-[ACP] + CoA</text>
        <dbReference type="Rhea" id="RHEA:41788"/>
        <dbReference type="Rhea" id="RHEA-COMP:9621"/>
        <dbReference type="Rhea" id="RHEA-COMP:9685"/>
        <dbReference type="ChEBI" id="CHEBI:57287"/>
        <dbReference type="ChEBI" id="CHEBI:57288"/>
        <dbReference type="ChEBI" id="CHEBI:64479"/>
        <dbReference type="ChEBI" id="CHEBI:78446"/>
        <dbReference type="EC" id="2.3.1.38"/>
    </reaction>
    <physiologicalReaction direction="left-to-right" evidence="44">
        <dbReference type="Rhea" id="RHEA:41789"/>
    </physiologicalReaction>
</comment>
<dbReference type="Gene3D" id="3.40.366.10">
    <property type="entry name" value="Malonyl-Coenzyme A Acyl Carrier Protein, domain 2"/>
    <property type="match status" value="1"/>
</dbReference>
<comment type="catalytic activity">
    <reaction evidence="16">
        <text>(3R)-hydroxydodecanoyl-[ACP] = (2E)-dodecenoyl-[ACP] + H2O</text>
        <dbReference type="Rhea" id="RHEA:41876"/>
        <dbReference type="Rhea" id="RHEA-COMP:9642"/>
        <dbReference type="Rhea" id="RHEA-COMP:9643"/>
        <dbReference type="ChEBI" id="CHEBI:15377"/>
        <dbReference type="ChEBI" id="CHEBI:78470"/>
        <dbReference type="ChEBI" id="CHEBI:78472"/>
    </reaction>
    <physiologicalReaction direction="left-to-right" evidence="16">
        <dbReference type="Rhea" id="RHEA:41877"/>
    </physiologicalReaction>
</comment>
<dbReference type="InterPro" id="IPR018201">
    <property type="entry name" value="Ketoacyl_synth_AS"/>
</dbReference>
<dbReference type="InterPro" id="IPR049552">
    <property type="entry name" value="PKS_DH_N"/>
</dbReference>
<keyword evidence="10" id="KW-0808">Transferase</keyword>
<dbReference type="SMART" id="SM00827">
    <property type="entry name" value="PKS_AT"/>
    <property type="match status" value="1"/>
</dbReference>
<dbReference type="SUPFAM" id="SSF55048">
    <property type="entry name" value="Probable ACP-binding domain of malonyl-CoA ACP transacylase"/>
    <property type="match status" value="1"/>
</dbReference>
<evidence type="ECO:0000256" key="33">
    <source>
        <dbReference type="ARBA" id="ARBA00047810"/>
    </source>
</evidence>
<dbReference type="SMART" id="SM00822">
    <property type="entry name" value="PKS_KR"/>
    <property type="match status" value="1"/>
</dbReference>
<feature type="domain" description="PKS/mFAS DH" evidence="60">
    <location>
        <begin position="872"/>
        <end position="1145"/>
    </location>
</feature>
<dbReference type="Pfam" id="PF02801">
    <property type="entry name" value="Ketoacyl-synt_C"/>
    <property type="match status" value="1"/>
</dbReference>
<dbReference type="SUPFAM" id="SSF53901">
    <property type="entry name" value="Thiolase-like"/>
    <property type="match status" value="1"/>
</dbReference>
<dbReference type="GO" id="GO:0004313">
    <property type="term" value="F:[acyl-carrier-protein] S-acetyltransferase activity"/>
    <property type="evidence" value="ECO:0007669"/>
    <property type="project" value="UniProtKB-EC"/>
</dbReference>
<dbReference type="CDD" id="cd05195">
    <property type="entry name" value="enoyl_red"/>
    <property type="match status" value="1"/>
</dbReference>
<evidence type="ECO:0000256" key="26">
    <source>
        <dbReference type="ARBA" id="ARBA00047300"/>
    </source>
</evidence>
<dbReference type="InterPro" id="IPR042104">
    <property type="entry name" value="PKS_dehydratase_sf"/>
</dbReference>
<dbReference type="Pfam" id="PF00698">
    <property type="entry name" value="Acyl_transf_1"/>
    <property type="match status" value="1"/>
</dbReference>
<comment type="catalytic activity">
    <reaction evidence="21">
        <text>(3R)-hydroxyoctadecanoyl-[ACP] = (2E)-octadecenoyl-[ACP] + H2O</text>
        <dbReference type="Rhea" id="RHEA:41924"/>
        <dbReference type="Rhea" id="RHEA-COMP:9654"/>
        <dbReference type="Rhea" id="RHEA-COMP:9655"/>
        <dbReference type="ChEBI" id="CHEBI:15377"/>
        <dbReference type="ChEBI" id="CHEBI:78488"/>
        <dbReference type="ChEBI" id="CHEBI:78489"/>
    </reaction>
    <physiologicalReaction direction="left-to-right" evidence="21">
        <dbReference type="Rhea" id="RHEA:41925"/>
    </physiologicalReaction>
</comment>
<evidence type="ECO:0000256" key="31">
    <source>
        <dbReference type="ARBA" id="ARBA00047500"/>
    </source>
</evidence>
<keyword evidence="62" id="KW-1185">Reference proteome</keyword>
<evidence type="ECO:0000256" key="34">
    <source>
        <dbReference type="ARBA" id="ARBA00047897"/>
    </source>
</evidence>
<dbReference type="PANTHER" id="PTHR43775:SF23">
    <property type="entry name" value="FATTY ACID SYNTHASE 3"/>
    <property type="match status" value="1"/>
</dbReference>
<comment type="catalytic activity">
    <reaction evidence="50">
        <text>3-oxododecanoyl-[ACP] + NADPH + H(+) = (3R)-hydroxydodecanoyl-[ACP] + NADP(+)</text>
        <dbReference type="Rhea" id="RHEA:41872"/>
        <dbReference type="Rhea" id="RHEA-COMP:9641"/>
        <dbReference type="Rhea" id="RHEA-COMP:9642"/>
        <dbReference type="ChEBI" id="CHEBI:15378"/>
        <dbReference type="ChEBI" id="CHEBI:57783"/>
        <dbReference type="ChEBI" id="CHEBI:58349"/>
        <dbReference type="ChEBI" id="CHEBI:78469"/>
        <dbReference type="ChEBI" id="CHEBI:78470"/>
    </reaction>
    <physiologicalReaction direction="left-to-right" evidence="50">
        <dbReference type="Rhea" id="RHEA:41873"/>
    </physiologicalReaction>
</comment>
<comment type="catalytic activity">
    <reaction evidence="40">
        <text>(2E)-octenoyl-[ACP] + NADPH + H(+) = octanoyl-[ACP] + NADP(+)</text>
        <dbReference type="Rhea" id="RHEA:41848"/>
        <dbReference type="Rhea" id="RHEA-COMP:9635"/>
        <dbReference type="Rhea" id="RHEA-COMP:9636"/>
        <dbReference type="ChEBI" id="CHEBI:15378"/>
        <dbReference type="ChEBI" id="CHEBI:57783"/>
        <dbReference type="ChEBI" id="CHEBI:58349"/>
        <dbReference type="ChEBI" id="CHEBI:78462"/>
        <dbReference type="ChEBI" id="CHEBI:78463"/>
    </reaction>
    <physiologicalReaction direction="left-to-right" evidence="40">
        <dbReference type="Rhea" id="RHEA:41849"/>
    </physiologicalReaction>
</comment>
<feature type="region of interest" description="N-terminal hotdog fold" evidence="56">
    <location>
        <begin position="872"/>
        <end position="998"/>
    </location>
</feature>
<dbReference type="InterPro" id="IPR009081">
    <property type="entry name" value="PP-bd_ACP"/>
</dbReference>
<dbReference type="InterPro" id="IPR016035">
    <property type="entry name" value="Acyl_Trfase/lysoPLipase"/>
</dbReference>
<feature type="region of interest" description="C-terminal hotdog fold" evidence="56">
    <location>
        <begin position="1014"/>
        <end position="1145"/>
    </location>
</feature>
<comment type="catalytic activity">
    <reaction evidence="36">
        <text>acetyl-[ACP] + malonyl-[ACP] + H(+) = 3-oxobutanoyl-[ACP] + holo-[ACP] + CO2</text>
        <dbReference type="Rhea" id="RHEA:41800"/>
        <dbReference type="Rhea" id="RHEA-COMP:9621"/>
        <dbReference type="Rhea" id="RHEA-COMP:9623"/>
        <dbReference type="Rhea" id="RHEA-COMP:9625"/>
        <dbReference type="Rhea" id="RHEA-COMP:9685"/>
        <dbReference type="ChEBI" id="CHEBI:15378"/>
        <dbReference type="ChEBI" id="CHEBI:16526"/>
        <dbReference type="ChEBI" id="CHEBI:64479"/>
        <dbReference type="ChEBI" id="CHEBI:78446"/>
        <dbReference type="ChEBI" id="CHEBI:78449"/>
        <dbReference type="ChEBI" id="CHEBI:78450"/>
    </reaction>
    <physiologicalReaction direction="left-to-right" evidence="36">
        <dbReference type="Rhea" id="RHEA:41801"/>
    </physiologicalReaction>
</comment>
<dbReference type="SMART" id="SM00825">
    <property type="entry name" value="PKS_KS"/>
    <property type="match status" value="1"/>
</dbReference>
<feature type="domain" description="Carrier" evidence="58">
    <location>
        <begin position="2036"/>
        <end position="2113"/>
    </location>
</feature>
<comment type="catalytic activity">
    <reaction evidence="35">
        <text>3-oxobutanoyl-[ACP] + NADPH + H(+) = (3R)-hydroxybutanoyl-[ACP] + NADP(+)</text>
        <dbReference type="Rhea" id="RHEA:41804"/>
        <dbReference type="Rhea" id="RHEA-COMP:9625"/>
        <dbReference type="Rhea" id="RHEA-COMP:9626"/>
        <dbReference type="ChEBI" id="CHEBI:15378"/>
        <dbReference type="ChEBI" id="CHEBI:57783"/>
        <dbReference type="ChEBI" id="CHEBI:58349"/>
        <dbReference type="ChEBI" id="CHEBI:78450"/>
        <dbReference type="ChEBI" id="CHEBI:78451"/>
    </reaction>
    <physiologicalReaction direction="left-to-right" evidence="35">
        <dbReference type="Rhea" id="RHEA:41805"/>
    </physiologicalReaction>
</comment>
<keyword evidence="11" id="KW-0702">S-nitrosylation</keyword>
<comment type="catalytic activity">
    <reaction evidence="33">
        <text>(2E)-hexadecenoyl-[ACP] + NADPH + H(+) = hexadecanoyl-[ACP] + NADP(+)</text>
        <dbReference type="Rhea" id="RHEA:41912"/>
        <dbReference type="Rhea" id="RHEA-COMP:9651"/>
        <dbReference type="Rhea" id="RHEA-COMP:9652"/>
        <dbReference type="ChEBI" id="CHEBI:15378"/>
        <dbReference type="ChEBI" id="CHEBI:57783"/>
        <dbReference type="ChEBI" id="CHEBI:58349"/>
        <dbReference type="ChEBI" id="CHEBI:78481"/>
        <dbReference type="ChEBI" id="CHEBI:78483"/>
    </reaction>
    <physiologicalReaction direction="left-to-right" evidence="33">
        <dbReference type="Rhea" id="RHEA:41913"/>
    </physiologicalReaction>
</comment>
<dbReference type="GO" id="GO:0004312">
    <property type="term" value="F:fatty acid synthase activity"/>
    <property type="evidence" value="ECO:0007669"/>
    <property type="project" value="UniProtKB-EC"/>
</dbReference>
<evidence type="ECO:0000256" key="39">
    <source>
        <dbReference type="ARBA" id="ARBA00048289"/>
    </source>
</evidence>
<evidence type="ECO:0000256" key="53">
    <source>
        <dbReference type="ARBA" id="ARBA00049449"/>
    </source>
</evidence>
<dbReference type="Pfam" id="PF21089">
    <property type="entry name" value="PKS_DH_N"/>
    <property type="match status" value="1"/>
</dbReference>
<dbReference type="EC" id="1.1.1.100" evidence="5"/>
<dbReference type="Pfam" id="PF13602">
    <property type="entry name" value="ADH_zinc_N_2"/>
    <property type="match status" value="1"/>
</dbReference>
<dbReference type="FunFam" id="3.40.50.720:FF:000209">
    <property type="entry name" value="Polyketide synthase Pks12"/>
    <property type="match status" value="1"/>
</dbReference>
<feature type="transmembrane region" description="Helical" evidence="57">
    <location>
        <begin position="2541"/>
        <end position="2559"/>
    </location>
</feature>
<comment type="catalytic activity">
    <reaction evidence="39">
        <text>tetradecanoyl-[ACP] + H2O = tetradecanoate + holo-[ACP] + H(+)</text>
        <dbReference type="Rhea" id="RHEA:30123"/>
        <dbReference type="Rhea" id="RHEA-COMP:9648"/>
        <dbReference type="Rhea" id="RHEA-COMP:9685"/>
        <dbReference type="ChEBI" id="CHEBI:15377"/>
        <dbReference type="ChEBI" id="CHEBI:15378"/>
        <dbReference type="ChEBI" id="CHEBI:30807"/>
        <dbReference type="ChEBI" id="CHEBI:64479"/>
        <dbReference type="ChEBI" id="CHEBI:78477"/>
        <dbReference type="EC" id="3.1.2.14"/>
    </reaction>
    <physiologicalReaction direction="left-to-right" evidence="39">
        <dbReference type="Rhea" id="RHEA:30124"/>
    </physiologicalReaction>
</comment>
<feature type="transmembrane region" description="Helical" evidence="57">
    <location>
        <begin position="2772"/>
        <end position="2794"/>
    </location>
</feature>
<dbReference type="EC" id="1.3.1.39" evidence="2"/>
<feature type="transmembrane region" description="Helical" evidence="57">
    <location>
        <begin position="2806"/>
        <end position="2826"/>
    </location>
</feature>
<protein>
    <recommendedName>
        <fullName evidence="7">Fatty acid synthase</fullName>
        <ecNumber evidence="5">1.1.1.100</ecNumber>
        <ecNumber evidence="2">1.3.1.39</ecNumber>
        <ecNumber evidence="6">2.3.1.41</ecNumber>
        <ecNumber evidence="4">2.3.1.85</ecNumber>
        <ecNumber evidence="3">3.1.2.14</ecNumber>
    </recommendedName>
</protein>
<dbReference type="InterPro" id="IPR020843">
    <property type="entry name" value="ER"/>
</dbReference>
<dbReference type="EC" id="2.3.1.41" evidence="6"/>
<comment type="catalytic activity">
    <reaction evidence="41">
        <text>a fatty acyl-[ACP] + malonyl-[ACP] + H(+) = a 3-oxoacyl-[ACP] + holo-[ACP] + CO2</text>
        <dbReference type="Rhea" id="RHEA:22836"/>
        <dbReference type="Rhea" id="RHEA-COMP:9623"/>
        <dbReference type="Rhea" id="RHEA-COMP:9685"/>
        <dbReference type="Rhea" id="RHEA-COMP:9916"/>
        <dbReference type="Rhea" id="RHEA-COMP:14125"/>
        <dbReference type="ChEBI" id="CHEBI:15378"/>
        <dbReference type="ChEBI" id="CHEBI:16526"/>
        <dbReference type="ChEBI" id="CHEBI:64479"/>
        <dbReference type="ChEBI" id="CHEBI:78449"/>
        <dbReference type="ChEBI" id="CHEBI:78776"/>
        <dbReference type="ChEBI" id="CHEBI:138651"/>
        <dbReference type="EC" id="2.3.1.41"/>
    </reaction>
    <physiologicalReaction direction="left-to-right" evidence="41">
        <dbReference type="Rhea" id="RHEA:22837"/>
    </physiologicalReaction>
</comment>
<evidence type="ECO:0000256" key="8">
    <source>
        <dbReference type="ARBA" id="ARBA00022450"/>
    </source>
</evidence>
<evidence type="ECO:0000256" key="49">
    <source>
        <dbReference type="ARBA" id="ARBA00049171"/>
    </source>
</evidence>
<dbReference type="EC" id="2.3.1.85" evidence="4"/>
<sequence>MAAKDPAQVARAARNREIALKAGRRLARCPPGEEVMITGIAGVFPDSDNVHHFGENLIAKRDLISDDDRRWKLEHPEIPQRTGKLNEVNKFDAAFFGVHYKQAQTMDPMCRILLEKTYEAVVDAGYNPKELKGTKTGVFIGACFSESEKTWFYEKIQVDGFGITGCSRAMLANRISYWLGINGPSYTVDSACSSSLYALEHAYKAIRDGVCNAAIVGGCNLCLHPYVSLQFARLGVLSPDGRCKSFDEAANGYCRSETVAVVFLQKSKDSRRVYARVVHAKTNCDGYKEQGITYPSGLMQRKLLDEFYEECEVKPSTLNFIEAHGTGTKVGDPEEVNALESVFCPGRTEPLRIGSVKSNIGHSEPGSGLCSVTKVILGFELSLIPPNINLTKLRTDIEAFHNGKITVVTDPTPWDGGLAGVNSFGFGGANCHVLLQSNPKKKINNGLPVDDLPRLIVTSGRTEEAVDSILTDGESRPIDVEFVRLLHQVHAENIPGHIYRGYTLLRKNSTEPIRNIEYFPGDKRPVWYVFAGMGSQWPTMGKALMRIPKFSEIVNKCHQTLKPTGVDLIRIITSNDPKTFDNILNSFVGIAAIQIALVDLLTEIGIVPDGIIGHSVGELGCAYADGCLTAEQMILAAYYRGLASLETEFIRGSMASIGIGYETAKLLVPSDIDIACHNGPESCTLSGPSESIQKFVESLQAKGIFAREVKVSNIAYHSRYISEAGPKLMAYMKKVIPEAKLRSSKWISTSSLQSEWDTDKVKYSSAEYYTNNLLSSVYFEEASRLIPPNAIAIEIAPHGLLQAILKRSLQKDVINVPLTLRNHPDSVEFFFTALGKIYQAGVNFQIHKLYPTVEFPVSKGTPMIAPLVRWEHSEDWYVTSYQMQEKIKSGERTVVVTLKDDELEYLSGHVVDGRNLYPATGYLMLAWETVSLMRGELYSEVPVVFENVRFNRATNIPKEGNVEFTIMVQKGSGNFEVVEGGAAIVTGRIYVPENIDKECVSMPPLEDTETSPDTLPLGSRDVYKELRLRGYNYKGLFRGITQANNEGTIGRITWVNNFVAFMDTMLQMQILQEDTRGLFVPTSIQKLVINTKKHFGVIQKLEQEKAEKPEPEKEKIVIPAYVYKEIDLIQCGGIEVRNLKASAIARKKPLGDPVLEKFQFVPHISVQPFDIKHVVRVCTHLVLENIPTIKVKTVELLDSFANTEGPLISQILVDVLGDLPLIQADIVVLGNNEHPLITEELTGLTVEDKKLSGDQSALMVVAAHVVNRKDVLQNCLNTLKENGFLLTRETSEEKLPFDTLGLDVCFDYTIGNERILLVRKTIENQIDPVVIKLTGESFSWVPEIQKSLTSLNTARKQKLVLYAEKEKLNGILGFFNCIRKEANGEMIRCFFIMDDTAPSFSIQHPLYKSQFAKDLALNVYKNKTWGSYRHLLLEDVDNVDTTHAYVNTLVRGDLTTLRWVEGPINPTVPNFDKNLAANQCLVHVYYAPLNFRDIMLATGKLAAEVIIRDRLMQECVQGFEYCGKTSDGKRVMGMIVAKTMSSIIYADKDLMWEVPSEWTLEEAATIPVVYGTVLYALLLCGNMRRGESILIHAGSGGVGQAAINVCLFYGCDIYTTVGTQEKRDFIRKTFPSIPESHIGNSRDTTFEQMVMKQTDGRGVDLVLNSLAEEKLQASVRCLARGGRFLEIGKFDLAKNNMLGMEHFLKEISFHGVMLDNLFYADPKWKRELRATVEDAIRDGAVKPLVRSIFAAEELEQAFRFMAAGKHIGKVMLKIRDEEPDINAKPSTLIMKAVPRYLCPHEKSFIVCGGLGGFGLELADWLVLRGARNLVLTSRKGIASGYQAMRIRIWRSYGTNVIVSTDDITKEEGAKKLLETANSLGPVSAIFNLAVVLQDALFENQTEETFTASAGPKAVATHHLDQLSRKMCPELDQFVIFSSVSCGRGNAGQTNYGYSNSVMERICEARKADNLPALAIEWGAIGEVGLVADMAEDNLEVVIGGTLQQRITSCLEMMDYFLKQSNAIVSSMVVAEKRSGSSGSGTIVDTVANILGLRDLKTVSLHSTLAELGMDSMMGVEIKQTLEREFEVFLTPQDIRSLTFAKLYEISAASDGETKTDKNAAQKGSENVIPSEMGMQYFMRVVGDEQQASKPIVRMPSLADNGSTEEVPVPQRPTIFVLPGVEGVASVMEPLSISLGAQVLCLQYRFEDPPETIEDLAKTLLIYVTSRQPANEEFHIIGYSFGGLVALELVKLLEKEGRKGRLWLIDSSPEFLQTMTKLTLMTTEQADDEAQVKIILRFLDLIWPQATKGLAEELFKLKDWDSRLDLVISLTPTDIPYSKQYQRLLMTAGYLRVKSVMSQKEIEEGSLLSVTTLIRPTEISIQMADDYGLSKFFKNPLKIHFVDGNHFTILENKRTAELIMEGTTFNEAKDFKKITCEELSQFSSSCLNFRLDVSFFGWMSHFSADCLIFRLDVSVFGWMSQYSAGCLIFRLDVSVFGWMSQYSASCLNFRLDVSFFGWMSHFSADCLIFRLDVSVFGWMSQYSAGCLIFRLVVSFFGWMSKFSAGCINFRPVVSIFGWMSHFLASCLNFRLDVSFFGQLSQFSAGCLIFRPVVSIFGWMSHFSAGCLIFRLIVSFFGWMSQYSAGCLNVSFFGWMSHFSAGCLSIRLVVSFFGWLSHFSAGCLNFRLDVSIFGQLSQFSAGCLIFRLDVSIFGQLSQFSAGCLIFRPVVSIFGWMSHFSASCLNFRLDVSFFGWMSHFSADCLIFRLDVSVFGWLSHFSAGCLIFRLIVSFFGWMSQYSAGCLSIRLVVSFFGSLSHFSAGCLNFRLDVSFFGWMSQFSASCLNFRLDVSFFGQLSQFSAGCLIFRPVVSIFGWMSHFSAGCLNFRPVVSIFGWMSHFSASCLNFRLDVSFFGQLSQFSAGCLIFRLDVSVFGWMSQYSAGCLIFRLVVSFFGWMSQFSAGCLIFRLDYSAGCLSIRLVVSFFGWLSHFSAGLFGWMSQYSAGCLIFRLVVSFFGWMSHFSADCLIFRLMSQYSAGCLSIRLVVSFFGWMSHFSADCLIFRLMSQYSAGCLSIRLVVSFFGWLSHFSAGCLNFRLDVSFFGQLSQFSAGCLIFRPVVSIFGWMSHFSASCLNFRLDVSFFGQLSKFSAGCLTFRPVVSIFGWMSHFSSSTRI</sequence>
<dbReference type="CDD" id="cd00833">
    <property type="entry name" value="PKS"/>
    <property type="match status" value="1"/>
</dbReference>
<evidence type="ECO:0000256" key="28">
    <source>
        <dbReference type="ARBA" id="ARBA00047400"/>
    </source>
</evidence>
<comment type="catalytic activity">
    <reaction evidence="54">
        <text>(2E)-decenoyl-[ACP] + NADPH + H(+) = decanoyl-[ACP] + NADP(+)</text>
        <dbReference type="Rhea" id="RHEA:41864"/>
        <dbReference type="Rhea" id="RHEA-COMP:9639"/>
        <dbReference type="Rhea" id="RHEA-COMP:9640"/>
        <dbReference type="ChEBI" id="CHEBI:15378"/>
        <dbReference type="ChEBI" id="CHEBI:57783"/>
        <dbReference type="ChEBI" id="CHEBI:58349"/>
        <dbReference type="ChEBI" id="CHEBI:78467"/>
        <dbReference type="ChEBI" id="CHEBI:78468"/>
    </reaction>
    <physiologicalReaction direction="left-to-right" evidence="54">
        <dbReference type="Rhea" id="RHEA:41865"/>
    </physiologicalReaction>
</comment>